<gene>
    <name evidence="2" type="ORF">HBH25_03505</name>
</gene>
<keyword evidence="3" id="KW-1185">Reference proteome</keyword>
<evidence type="ECO:0000313" key="3">
    <source>
        <dbReference type="Proteomes" id="UP000746535"/>
    </source>
</evidence>
<evidence type="ECO:0000259" key="1">
    <source>
        <dbReference type="SMART" id="SM00769"/>
    </source>
</evidence>
<dbReference type="Gene3D" id="2.60.40.1820">
    <property type="match status" value="1"/>
</dbReference>
<evidence type="ECO:0000313" key="2">
    <source>
        <dbReference type="EMBL" id="NJO99925.1"/>
    </source>
</evidence>
<sequence>MLLALLLGLGGCSTWLTGNYEDPEVHLKRVEVVKAKLLEQRFKLHFVIDNPNDEDLPVRGLTYKVSLEGLLLAEGEDDSWFSVRAHSRAVHVVEVRTNLWEHLKPLAKLLRHPDRPLQYRLEGELRTGLLFGHNLSLRRTGELTPAGLLLE</sequence>
<comment type="caution">
    <text evidence="2">The sequence shown here is derived from an EMBL/GenBank/DDBJ whole genome shotgun (WGS) entry which is preliminary data.</text>
</comment>
<name>A0ABX0Y9C1_9PSED</name>
<dbReference type="InterPro" id="IPR004864">
    <property type="entry name" value="LEA_2"/>
</dbReference>
<proteinExistence type="predicted"/>
<dbReference type="Proteomes" id="UP000746535">
    <property type="component" value="Unassembled WGS sequence"/>
</dbReference>
<protein>
    <recommendedName>
        <fullName evidence="1">Water stress and hypersensitive response domain-containing protein</fullName>
    </recommendedName>
</protein>
<accession>A0ABX0Y9C1</accession>
<dbReference type="InterPro" id="IPR013990">
    <property type="entry name" value="WHy-dom"/>
</dbReference>
<dbReference type="Pfam" id="PF03168">
    <property type="entry name" value="LEA_2"/>
    <property type="match status" value="1"/>
</dbReference>
<dbReference type="SMART" id="SM00769">
    <property type="entry name" value="WHy"/>
    <property type="match status" value="1"/>
</dbReference>
<reference evidence="2 3" key="1">
    <citation type="submission" date="2020-03" db="EMBL/GenBank/DDBJ databases">
        <authorList>
            <person name="Wang L."/>
            <person name="He N."/>
            <person name="Li Y."/>
            <person name="Fang Y."/>
            <person name="Zhang F."/>
        </authorList>
    </citation>
    <scope>NUCLEOTIDE SEQUENCE [LARGE SCALE GENOMIC DNA]</scope>
    <source>
        <strain evidence="3">hsmgli-8</strain>
    </source>
</reference>
<dbReference type="SUPFAM" id="SSF117070">
    <property type="entry name" value="LEA14-like"/>
    <property type="match status" value="1"/>
</dbReference>
<dbReference type="RefSeq" id="WP_168081592.1">
    <property type="nucleotide sequence ID" value="NZ_JAAVJI010000002.1"/>
</dbReference>
<dbReference type="EMBL" id="JAAVJI010000002">
    <property type="protein sequence ID" value="NJO99925.1"/>
    <property type="molecule type" value="Genomic_DNA"/>
</dbReference>
<feature type="domain" description="Water stress and hypersensitive response" evidence="1">
    <location>
        <begin position="25"/>
        <end position="144"/>
    </location>
</feature>
<organism evidence="2 3">
    <name type="scientific">Pseudomonas quercus</name>
    <dbReference type="NCBI Taxonomy" id="2722792"/>
    <lineage>
        <taxon>Bacteria</taxon>
        <taxon>Pseudomonadati</taxon>
        <taxon>Pseudomonadota</taxon>
        <taxon>Gammaproteobacteria</taxon>
        <taxon>Pseudomonadales</taxon>
        <taxon>Pseudomonadaceae</taxon>
        <taxon>Pseudomonas</taxon>
    </lineage>
</organism>